<protein>
    <recommendedName>
        <fullName evidence="12">Spore germination protein</fullName>
    </recommendedName>
</protein>
<dbReference type="Proteomes" id="UP000050398">
    <property type="component" value="Unassembled WGS sequence"/>
</dbReference>
<dbReference type="Pfam" id="PF05504">
    <property type="entry name" value="Spore_GerAC"/>
    <property type="match status" value="1"/>
</dbReference>
<comment type="similarity">
    <text evidence="2">Belongs to the GerABKC lipoprotein family.</text>
</comment>
<dbReference type="RefSeq" id="WP_060671915.1">
    <property type="nucleotide sequence ID" value="NZ_LIXZ01000005.1"/>
</dbReference>
<evidence type="ECO:0000256" key="5">
    <source>
        <dbReference type="ARBA" id="ARBA00023136"/>
    </source>
</evidence>
<dbReference type="InterPro" id="IPR008844">
    <property type="entry name" value="Spore_GerAC-like"/>
</dbReference>
<comment type="subcellular location">
    <subcellularLocation>
        <location evidence="1">Membrane</location>
        <topology evidence="1">Lipid-anchor</topology>
    </subcellularLocation>
</comment>
<evidence type="ECO:0000259" key="8">
    <source>
        <dbReference type="Pfam" id="PF05504"/>
    </source>
</evidence>
<evidence type="ECO:0008006" key="12">
    <source>
        <dbReference type="Google" id="ProtNLM"/>
    </source>
</evidence>
<dbReference type="PROSITE" id="PS51257">
    <property type="entry name" value="PROKAR_LIPOPROTEIN"/>
    <property type="match status" value="1"/>
</dbReference>
<dbReference type="GO" id="GO:0016020">
    <property type="term" value="C:membrane"/>
    <property type="evidence" value="ECO:0007669"/>
    <property type="project" value="UniProtKB-SubCell"/>
</dbReference>
<comment type="caution">
    <text evidence="10">The sequence shown here is derived from an EMBL/GenBank/DDBJ whole genome shotgun (WGS) entry which is preliminary data.</text>
</comment>
<dbReference type="AlphaFoldDB" id="A0A0P6VXW1"/>
<name>A0A0P6VXW1_9BACI</name>
<dbReference type="EMBL" id="LIXZ01000005">
    <property type="protein sequence ID" value="KPL59949.1"/>
    <property type="molecule type" value="Genomic_DNA"/>
</dbReference>
<evidence type="ECO:0000313" key="11">
    <source>
        <dbReference type="Proteomes" id="UP000050398"/>
    </source>
</evidence>
<evidence type="ECO:0000256" key="7">
    <source>
        <dbReference type="ARBA" id="ARBA00023288"/>
    </source>
</evidence>
<dbReference type="InterPro" id="IPR057336">
    <property type="entry name" value="GerAC_N"/>
</dbReference>
<dbReference type="NCBIfam" id="TIGR02887">
    <property type="entry name" value="spore_ger_x_C"/>
    <property type="match status" value="1"/>
</dbReference>
<sequence length="379" mass="42949">MNKIILLFLVCIPSVFLSSCVETKYLEKLGLITAVGYDQAEDDKISGTLVLYQFNPAMEDVEKVLSTTSNTSKGIKLSQNLESDHKLVSGQLRIVVYGRELAAKGISHLVDTLERDSAIGNMVYLTIADTTAEEILRYQTEEKPSNRGTYLYNLVRQNVEAEMIVSPTLQEFITDYGSVGKDPILPLLTASNGKVGIDGFALFTRDKFIKEIKKDKIFFIRSLMEEYNAGSVEVELPMEKFKPYLSSLSAAPLNDKVYLMIDSIKSSHKIQAEKKERASFKVELNIESRILEMTEELNLTKPKALQLVEDEVEKYIEKNIKDTLLMLQEEGTDPIGFGMEYRSVRGHENLTRKEWDKLYKEAVFDVKVNNKIIRTGVID</sequence>
<dbReference type="PANTHER" id="PTHR35789:SF1">
    <property type="entry name" value="SPORE GERMINATION PROTEIN B3"/>
    <property type="match status" value="1"/>
</dbReference>
<evidence type="ECO:0000256" key="3">
    <source>
        <dbReference type="ARBA" id="ARBA00022544"/>
    </source>
</evidence>
<evidence type="ECO:0000256" key="4">
    <source>
        <dbReference type="ARBA" id="ARBA00022729"/>
    </source>
</evidence>
<keyword evidence="6" id="KW-0564">Palmitate</keyword>
<evidence type="ECO:0000256" key="1">
    <source>
        <dbReference type="ARBA" id="ARBA00004635"/>
    </source>
</evidence>
<dbReference type="InterPro" id="IPR038501">
    <property type="entry name" value="Spore_GerAC_C_sf"/>
</dbReference>
<dbReference type="PANTHER" id="PTHR35789">
    <property type="entry name" value="SPORE GERMINATION PROTEIN B3"/>
    <property type="match status" value="1"/>
</dbReference>
<dbReference type="GO" id="GO:0009847">
    <property type="term" value="P:spore germination"/>
    <property type="evidence" value="ECO:0007669"/>
    <property type="project" value="InterPro"/>
</dbReference>
<dbReference type="OrthoDB" id="2592518at2"/>
<feature type="domain" description="Spore germination GerAC-like C-terminal" evidence="8">
    <location>
        <begin position="198"/>
        <end position="376"/>
    </location>
</feature>
<keyword evidence="7" id="KW-0449">Lipoprotein</keyword>
<dbReference type="Pfam" id="PF25198">
    <property type="entry name" value="Spore_GerAC_N"/>
    <property type="match status" value="1"/>
</dbReference>
<evidence type="ECO:0000256" key="6">
    <source>
        <dbReference type="ARBA" id="ARBA00023139"/>
    </source>
</evidence>
<keyword evidence="4" id="KW-0732">Signal</keyword>
<gene>
    <name evidence="10" type="ORF">AM506_07665</name>
</gene>
<dbReference type="InterPro" id="IPR046953">
    <property type="entry name" value="Spore_GerAC-like_C"/>
</dbReference>
<keyword evidence="5" id="KW-0472">Membrane</keyword>
<reference evidence="10 11" key="1">
    <citation type="submission" date="2015-08" db="EMBL/GenBank/DDBJ databases">
        <title>Draft Genome Sequence of Bacillus vietnamensis UCD-SED5.</title>
        <authorList>
            <person name="Lee R.D."/>
            <person name="Jospin G."/>
            <person name="Lang J.M."/>
            <person name="Coil D.A."/>
            <person name="Eisen J.A."/>
        </authorList>
    </citation>
    <scope>NUCLEOTIDE SEQUENCE [LARGE SCALE GENOMIC DNA]</scope>
    <source>
        <strain evidence="10 11">UCD-SED5</strain>
    </source>
</reference>
<feature type="domain" description="Spore germination protein N-terminal" evidence="9">
    <location>
        <begin position="24"/>
        <end position="189"/>
    </location>
</feature>
<dbReference type="Gene3D" id="3.30.300.210">
    <property type="entry name" value="Nutrient germinant receptor protein C, domain 3"/>
    <property type="match status" value="1"/>
</dbReference>
<evidence type="ECO:0000313" key="10">
    <source>
        <dbReference type="EMBL" id="KPL59949.1"/>
    </source>
</evidence>
<keyword evidence="3" id="KW-0309">Germination</keyword>
<evidence type="ECO:0000256" key="2">
    <source>
        <dbReference type="ARBA" id="ARBA00007886"/>
    </source>
</evidence>
<organism evidence="10 11">
    <name type="scientific">Rossellomorea vietnamensis</name>
    <dbReference type="NCBI Taxonomy" id="218284"/>
    <lineage>
        <taxon>Bacteria</taxon>
        <taxon>Bacillati</taxon>
        <taxon>Bacillota</taxon>
        <taxon>Bacilli</taxon>
        <taxon>Bacillales</taxon>
        <taxon>Bacillaceae</taxon>
        <taxon>Rossellomorea</taxon>
    </lineage>
</organism>
<evidence type="ECO:0000259" key="9">
    <source>
        <dbReference type="Pfam" id="PF25198"/>
    </source>
</evidence>
<dbReference type="PATRIC" id="fig|218284.4.peg.3144"/>
<accession>A0A0P6VXW1</accession>
<proteinExistence type="inferred from homology"/>